<dbReference type="PRINTS" id="PR00992">
    <property type="entry name" value="ALARACEMASE"/>
</dbReference>
<evidence type="ECO:0000256" key="6">
    <source>
        <dbReference type="PIRSR" id="PIRSR600821-52"/>
    </source>
</evidence>
<gene>
    <name evidence="8" type="primary">alr</name>
    <name evidence="8" type="ORF">DRP53_08345</name>
</gene>
<dbReference type="Gene3D" id="2.40.37.10">
    <property type="entry name" value="Lyase, Ornithine Decarboxylase, Chain A, domain 1"/>
    <property type="match status" value="1"/>
</dbReference>
<dbReference type="InterPro" id="IPR001608">
    <property type="entry name" value="Ala_racemase_N"/>
</dbReference>
<dbReference type="SUPFAM" id="SSF51419">
    <property type="entry name" value="PLP-binding barrel"/>
    <property type="match status" value="1"/>
</dbReference>
<dbReference type="Pfam" id="PF00842">
    <property type="entry name" value="Ala_racemase_C"/>
    <property type="match status" value="1"/>
</dbReference>
<evidence type="ECO:0000313" key="9">
    <source>
        <dbReference type="Proteomes" id="UP000268469"/>
    </source>
</evidence>
<feature type="active site" description="Proton acceptor; specific for L-alanine" evidence="4">
    <location>
        <position position="252"/>
    </location>
</feature>
<dbReference type="EMBL" id="QNBE01000088">
    <property type="protein sequence ID" value="RKX69383.1"/>
    <property type="molecule type" value="Genomic_DNA"/>
</dbReference>
<comment type="pathway">
    <text evidence="4">Amino-acid biosynthesis; D-alanine biosynthesis; D-alanine from L-alanine: step 1/1.</text>
</comment>
<dbReference type="InterPro" id="IPR009006">
    <property type="entry name" value="Ala_racemase/Decarboxylase_C"/>
</dbReference>
<dbReference type="InterPro" id="IPR011079">
    <property type="entry name" value="Ala_racemase_C"/>
</dbReference>
<feature type="binding site" evidence="4 6">
    <location>
        <position position="300"/>
    </location>
    <ligand>
        <name>substrate</name>
    </ligand>
</feature>
<evidence type="ECO:0000256" key="3">
    <source>
        <dbReference type="ARBA" id="ARBA00023235"/>
    </source>
</evidence>
<dbReference type="UniPathway" id="UPA00042">
    <property type="reaction ID" value="UER00497"/>
</dbReference>
<dbReference type="SUPFAM" id="SSF50621">
    <property type="entry name" value="Alanine racemase C-terminal domain-like"/>
    <property type="match status" value="1"/>
</dbReference>
<feature type="binding site" evidence="4 6">
    <location>
        <position position="132"/>
    </location>
    <ligand>
        <name>substrate</name>
    </ligand>
</feature>
<dbReference type="Proteomes" id="UP000268469">
    <property type="component" value="Unassembled WGS sequence"/>
</dbReference>
<dbReference type="GO" id="GO:0008784">
    <property type="term" value="F:alanine racemase activity"/>
    <property type="evidence" value="ECO:0007669"/>
    <property type="project" value="UniProtKB-UniRule"/>
</dbReference>
<dbReference type="InterPro" id="IPR000821">
    <property type="entry name" value="Ala_racemase"/>
</dbReference>
<keyword evidence="3 4" id="KW-0413">Isomerase</keyword>
<keyword evidence="2 4" id="KW-0663">Pyridoxal phosphate</keyword>
<evidence type="ECO:0000313" key="8">
    <source>
        <dbReference type="EMBL" id="RKX69383.1"/>
    </source>
</evidence>
<dbReference type="Gene3D" id="3.20.20.10">
    <property type="entry name" value="Alanine racemase"/>
    <property type="match status" value="1"/>
</dbReference>
<comment type="catalytic activity">
    <reaction evidence="4">
        <text>L-alanine = D-alanine</text>
        <dbReference type="Rhea" id="RHEA:20249"/>
        <dbReference type="ChEBI" id="CHEBI:57416"/>
        <dbReference type="ChEBI" id="CHEBI:57972"/>
        <dbReference type="EC" id="5.1.1.1"/>
    </reaction>
</comment>
<dbReference type="PANTHER" id="PTHR30511:SF0">
    <property type="entry name" value="ALANINE RACEMASE, CATABOLIC-RELATED"/>
    <property type="match status" value="1"/>
</dbReference>
<dbReference type="FunFam" id="3.20.20.10:FF:000002">
    <property type="entry name" value="Alanine racemase"/>
    <property type="match status" value="1"/>
</dbReference>
<comment type="function">
    <text evidence="4">Catalyzes the interconversion of L-alanine and D-alanine. May also act on other amino acids.</text>
</comment>
<comment type="cofactor">
    <cofactor evidence="1 4 5">
        <name>pyridoxal 5'-phosphate</name>
        <dbReference type="ChEBI" id="CHEBI:597326"/>
    </cofactor>
</comment>
<dbReference type="SMART" id="SM01005">
    <property type="entry name" value="Ala_racemase_C"/>
    <property type="match status" value="1"/>
</dbReference>
<dbReference type="GO" id="GO:0030170">
    <property type="term" value="F:pyridoxal phosphate binding"/>
    <property type="evidence" value="ECO:0007669"/>
    <property type="project" value="UniProtKB-UniRule"/>
</dbReference>
<reference evidence="8 9" key="1">
    <citation type="submission" date="2018-06" db="EMBL/GenBank/DDBJ databases">
        <title>Extensive metabolic versatility and redundancy in microbially diverse, dynamic hydrothermal sediments.</title>
        <authorList>
            <person name="Dombrowski N."/>
            <person name="Teske A."/>
            <person name="Baker B.J."/>
        </authorList>
    </citation>
    <scope>NUCLEOTIDE SEQUENCE [LARGE SCALE GENOMIC DNA]</scope>
    <source>
        <strain evidence="8">B36_G15</strain>
    </source>
</reference>
<dbReference type="PANTHER" id="PTHR30511">
    <property type="entry name" value="ALANINE RACEMASE"/>
    <property type="match status" value="1"/>
</dbReference>
<dbReference type="HAMAP" id="MF_01201">
    <property type="entry name" value="Ala_racemase"/>
    <property type="match status" value="1"/>
</dbReference>
<dbReference type="NCBIfam" id="TIGR00492">
    <property type="entry name" value="alr"/>
    <property type="match status" value="1"/>
</dbReference>
<name>A0A660SFH0_UNCW3</name>
<evidence type="ECO:0000256" key="4">
    <source>
        <dbReference type="HAMAP-Rule" id="MF_01201"/>
    </source>
</evidence>
<evidence type="ECO:0000259" key="7">
    <source>
        <dbReference type="SMART" id="SM01005"/>
    </source>
</evidence>
<dbReference type="InterPro" id="IPR029066">
    <property type="entry name" value="PLP-binding_barrel"/>
</dbReference>
<protein>
    <recommendedName>
        <fullName evidence="4">Alanine racemase</fullName>
        <ecNumber evidence="4">5.1.1.1</ecNumber>
    </recommendedName>
</protein>
<dbReference type="Pfam" id="PF01168">
    <property type="entry name" value="Ala_racemase_N"/>
    <property type="match status" value="1"/>
</dbReference>
<evidence type="ECO:0000256" key="1">
    <source>
        <dbReference type="ARBA" id="ARBA00001933"/>
    </source>
</evidence>
<dbReference type="GO" id="GO:0030632">
    <property type="term" value="P:D-alanine biosynthetic process"/>
    <property type="evidence" value="ECO:0007669"/>
    <property type="project" value="UniProtKB-UniRule"/>
</dbReference>
<comment type="caution">
    <text evidence="8">The sequence shown here is derived from an EMBL/GenBank/DDBJ whole genome shotgun (WGS) entry which is preliminary data.</text>
</comment>
<feature type="active site" description="Proton acceptor; specific for D-alanine" evidence="4">
    <location>
        <position position="35"/>
    </location>
</feature>
<accession>A0A660SFH0</accession>
<sequence>MHGRTWAEIDLDRLSRNFARIKAMVGDAKVLAAVKADAYGHGAVQIARRLEKEGIDFFGVAGVEEGIELRESGINKPILILSPLPFDLIPLVFEYNLIPTLSESAMIERFAQFSKKYGELEVHVEVDTGMTRTGFSSHLAADRIRRIFKTPGLRLGGIFSHFAVAESDPEFTSHQFNLLRSIVDELRADGIHPPLIHIANSAGLINFPYSHLDLVRPGLALYGLVDGFEPILKLKSRVVNLRRVKKGTGISYGLKFRTQRDSHIATISAGYGDGIPRSVSNRGEVMIRGKRAPIVGVVCMDLFMVDVTDIDGVALNDEVTIIGDELPAYELAGWANTIVYELVTNIGPRVPRLFFEDGKIIEIRDLLKRRYPLTGGHDEKDLPSSAFITPPLRSGAGTRCQEG</sequence>
<proteinExistence type="inferred from homology"/>
<dbReference type="InterPro" id="IPR020622">
    <property type="entry name" value="Ala_racemase_pyridoxalP-BS"/>
</dbReference>
<dbReference type="PROSITE" id="PS00395">
    <property type="entry name" value="ALANINE_RACEMASE"/>
    <property type="match status" value="1"/>
</dbReference>
<dbReference type="EC" id="5.1.1.1" evidence="4"/>
<organism evidence="8 9">
    <name type="scientific">candidate division WOR-3 bacterium</name>
    <dbReference type="NCBI Taxonomy" id="2052148"/>
    <lineage>
        <taxon>Bacteria</taxon>
        <taxon>Bacteria division WOR-3</taxon>
    </lineage>
</organism>
<dbReference type="CDD" id="cd00430">
    <property type="entry name" value="PLPDE_III_AR"/>
    <property type="match status" value="1"/>
</dbReference>
<feature type="domain" description="Alanine racemase C-terminal" evidence="7">
    <location>
        <begin position="231"/>
        <end position="355"/>
    </location>
</feature>
<dbReference type="AlphaFoldDB" id="A0A660SFH0"/>
<comment type="similarity">
    <text evidence="4">Belongs to the alanine racemase family.</text>
</comment>
<evidence type="ECO:0000256" key="2">
    <source>
        <dbReference type="ARBA" id="ARBA00022898"/>
    </source>
</evidence>
<evidence type="ECO:0000256" key="5">
    <source>
        <dbReference type="PIRSR" id="PIRSR600821-50"/>
    </source>
</evidence>
<dbReference type="GO" id="GO:0005829">
    <property type="term" value="C:cytosol"/>
    <property type="evidence" value="ECO:0007669"/>
    <property type="project" value="TreeGrafter"/>
</dbReference>
<feature type="modified residue" description="N6-(pyridoxal phosphate)lysine" evidence="4 5">
    <location>
        <position position="35"/>
    </location>
</feature>